<evidence type="ECO:0000313" key="2">
    <source>
        <dbReference type="Proteomes" id="UP000724584"/>
    </source>
</evidence>
<accession>A0ACB7NYT5</accession>
<organism evidence="1 2">
    <name type="scientific">Chaetomium tenue</name>
    <dbReference type="NCBI Taxonomy" id="1854479"/>
    <lineage>
        <taxon>Eukaryota</taxon>
        <taxon>Fungi</taxon>
        <taxon>Dikarya</taxon>
        <taxon>Ascomycota</taxon>
        <taxon>Pezizomycotina</taxon>
        <taxon>Sordariomycetes</taxon>
        <taxon>Sordariomycetidae</taxon>
        <taxon>Sordariales</taxon>
        <taxon>Chaetomiaceae</taxon>
        <taxon>Chaetomium</taxon>
    </lineage>
</organism>
<protein>
    <submittedName>
        <fullName evidence="1">Uncharacterized protein</fullName>
    </submittedName>
</protein>
<dbReference type="Proteomes" id="UP000724584">
    <property type="component" value="Unassembled WGS sequence"/>
</dbReference>
<name>A0ACB7NYT5_9PEZI</name>
<evidence type="ECO:0000313" key="1">
    <source>
        <dbReference type="EMBL" id="KAH6622814.1"/>
    </source>
</evidence>
<gene>
    <name evidence="1" type="ORF">F5144DRAFT_340159</name>
</gene>
<comment type="caution">
    <text evidence="1">The sequence shown here is derived from an EMBL/GenBank/DDBJ whole genome shotgun (WGS) entry which is preliminary data.</text>
</comment>
<keyword evidence="2" id="KW-1185">Reference proteome</keyword>
<proteinExistence type="predicted"/>
<dbReference type="EMBL" id="JAGIZQ010000006">
    <property type="protein sequence ID" value="KAH6622814.1"/>
    <property type="molecule type" value="Genomic_DNA"/>
</dbReference>
<reference evidence="1 2" key="1">
    <citation type="journal article" date="2021" name="Nat. Commun.">
        <title>Genetic determinants of endophytism in the Arabidopsis root mycobiome.</title>
        <authorList>
            <person name="Mesny F."/>
            <person name="Miyauchi S."/>
            <person name="Thiergart T."/>
            <person name="Pickel B."/>
            <person name="Atanasova L."/>
            <person name="Karlsson M."/>
            <person name="Huettel B."/>
            <person name="Barry K.W."/>
            <person name="Haridas S."/>
            <person name="Chen C."/>
            <person name="Bauer D."/>
            <person name="Andreopoulos W."/>
            <person name="Pangilinan J."/>
            <person name="LaButti K."/>
            <person name="Riley R."/>
            <person name="Lipzen A."/>
            <person name="Clum A."/>
            <person name="Drula E."/>
            <person name="Henrissat B."/>
            <person name="Kohler A."/>
            <person name="Grigoriev I.V."/>
            <person name="Martin F.M."/>
            <person name="Hacquard S."/>
        </authorList>
    </citation>
    <scope>NUCLEOTIDE SEQUENCE [LARGE SCALE GENOMIC DNA]</scope>
    <source>
        <strain evidence="1 2">MPI-SDFR-AT-0079</strain>
    </source>
</reference>
<sequence>MEPASNLQTPSLRRKNRAAASHLTLAPLTTLLPREEYDTTALSRPYTSYIQGRSAPTTPVILSHSPPPFRRPSRDHSVPYSPARAALTKSKSSIQLPKSSSSTTNTIDPNYASRSPSWRARPTKPSRSAAAAAARRRDSILPDTELLLHVGAVIASEARDAKGQGWLVTRANSTSSLPDRAELALTTPTENDLTPQARILHHRQQRWERERRAALSAQASRRGSRDYSASASASALPSTLVSPVQSHFSSGSRSRSRRPMTPAEIRRAELLASMEDDPQVAEDYFGEVAAAAESSEEQTPLAGAAFVNIDMEREFGYPTHDEDEILEADEEYIRKLTKQRGVLAWIVDKMMGREYEDDEEEEEEEDPEVEDYGEGSCSKSWEERKEERDARRAATLKSLQNSTVPLDERPPKEDGGLLSDAAWLFNVAKNSLLL</sequence>